<dbReference type="Pfam" id="PF21810">
    <property type="entry name" value="DUF6880"/>
    <property type="match status" value="1"/>
</dbReference>
<organism evidence="1 2">
    <name type="scientific">Tepidimonas sediminis</name>
    <dbReference type="NCBI Taxonomy" id="2588941"/>
    <lineage>
        <taxon>Bacteria</taxon>
        <taxon>Pseudomonadati</taxon>
        <taxon>Pseudomonadota</taxon>
        <taxon>Betaproteobacteria</taxon>
        <taxon>Burkholderiales</taxon>
        <taxon>Tepidimonas</taxon>
    </lineage>
</organism>
<evidence type="ECO:0000313" key="2">
    <source>
        <dbReference type="Proteomes" id="UP000320225"/>
    </source>
</evidence>
<reference evidence="1 2" key="1">
    <citation type="submission" date="2019-07" db="EMBL/GenBank/DDBJ databases">
        <title>Tepidimonas sediminis YIM 72259 draft genome.</title>
        <authorList>
            <person name="Da Costa M.S."/>
            <person name="Froufe H.J.C."/>
            <person name="Egas C."/>
            <person name="Albuquerque L."/>
        </authorList>
    </citation>
    <scope>NUCLEOTIDE SEQUENCE [LARGE SCALE GENOMIC DNA]</scope>
    <source>
        <strain evidence="1 2">YIM 72259</strain>
    </source>
</reference>
<dbReference type="InterPro" id="IPR049245">
    <property type="entry name" value="DUF6880"/>
</dbReference>
<dbReference type="OrthoDB" id="7183688at2"/>
<gene>
    <name evidence="1" type="ORF">Tsedi_00854</name>
</gene>
<accession>A0A554WSN9</accession>
<dbReference type="Proteomes" id="UP000320225">
    <property type="component" value="Unassembled WGS sequence"/>
</dbReference>
<comment type="caution">
    <text evidence="1">The sequence shown here is derived from an EMBL/GenBank/DDBJ whole genome shotgun (WGS) entry which is preliminary data.</text>
</comment>
<proteinExistence type="predicted"/>
<sequence>MPRKPANETLAAFLRQQDASTLVDILLELASESELVRRRLERLSVARDGKRLAAAFRKTLSGWKRSRRYLDWDEARQFFKEQQDWLAQIERELLPVDPMRALELVEDYIASDAHWFERADDSAGLVGETVREACRLWLRCAACCETPADFWPERLATLYDHDEYGAREELLRRANLLLDEAHLRGLVARYEAQQDAILAAARARGEPDLPRGVFHPATAMVLLAEALQDPDVQVRATLRHSPQPNELQKEAFVRHYLEVGRPADALPWLDGPWQRHEDTRLRLRAQALQQLGRRDEAVLLRQQAFERTLTISDFRNWMELLPPLQQSAAVEHARAVARAWPDPVAAAELLLETGDGEGAQGMLVQRASQLDGRFYELLVPLAKKLEAHQLWTGATAVYRALLLDILSRGQSQAYRHAARYWAKLQAIAQLTPSLEPLCSHARFVAEVRRDHGRKWSFWQLADS</sequence>
<dbReference type="RefSeq" id="WP_143893923.1">
    <property type="nucleotide sequence ID" value="NZ_VJND01000003.1"/>
</dbReference>
<evidence type="ECO:0000313" key="1">
    <source>
        <dbReference type="EMBL" id="TSE26544.1"/>
    </source>
</evidence>
<dbReference type="EMBL" id="VJND01000003">
    <property type="protein sequence ID" value="TSE26544.1"/>
    <property type="molecule type" value="Genomic_DNA"/>
</dbReference>
<name>A0A554WSN9_9BURK</name>
<dbReference type="AlphaFoldDB" id="A0A554WSN9"/>
<keyword evidence="2" id="KW-1185">Reference proteome</keyword>
<protein>
    <submittedName>
        <fullName evidence="1">Uncharacterized protein</fullName>
    </submittedName>
</protein>